<dbReference type="InterPro" id="IPR036116">
    <property type="entry name" value="FN3_sf"/>
</dbReference>
<evidence type="ECO:0000256" key="7">
    <source>
        <dbReference type="ARBA" id="ARBA00022801"/>
    </source>
</evidence>
<sequence>MTSLNGFVKRTGKTLLDPSTNAPLRFLSFNTPTLHLHDDPQFVVPTEYEQDDLLASIVEMGGRVVRLYSLGVQTPQEDSTAAKHIIKSGSGVALNERVLRGLDSALSVANRRGVRVIIPLIDRWEWWGGVESFVRLVNPTLPPSAFYTDNGIRNQFKSIVQQLVNRVNTVTNITYKDDPTILAWETGNELEVEGKRIPADWTVDIASHIKNLDQNHLVMDGSWKHGWDEQVLRSPNVDIFSNHYYRDVRLSTGEWIGIGALAAVIGVAVIIGAMAACMPRRVGWIKVQEESKQFTKSRYRNRRVITVILALLIILGSAGGLTALILNRISNPQYGAWSASDAETVSSYDKVFITGEYGLASASSLRGVMDNVIQNKPGFAGALLWSLRGHSKDGGFYIHKEMHGYWSYHYPGFPTAPGFGEDESTVVPMVASYAAELAKQTSFTIPPKAIPSPPTLLNTTTPELKWRGVSGSSSYDVERSVGSELWDVVATVVDAKKPGETLFVDQNVQVGRTYMYRVRARNSVGVSNPSNVVNIGL</sequence>
<feature type="transmembrane region" description="Helical" evidence="9">
    <location>
        <begin position="304"/>
        <end position="326"/>
    </location>
</feature>
<dbReference type="EC" id="3.2.1.78" evidence="4"/>
<keyword evidence="9" id="KW-0812">Transmembrane</keyword>
<dbReference type="OrthoDB" id="406631at2759"/>
<dbReference type="EMBL" id="KQ257460">
    <property type="protein sequence ID" value="KNC98716.1"/>
    <property type="molecule type" value="Genomic_DNA"/>
</dbReference>
<evidence type="ECO:0000313" key="12">
    <source>
        <dbReference type="Proteomes" id="UP000053201"/>
    </source>
</evidence>
<dbReference type="PANTHER" id="PTHR31451">
    <property type="match status" value="1"/>
</dbReference>
<evidence type="ECO:0000256" key="3">
    <source>
        <dbReference type="ARBA" id="ARBA00005641"/>
    </source>
</evidence>
<dbReference type="CDD" id="cd00063">
    <property type="entry name" value="FN3"/>
    <property type="match status" value="1"/>
</dbReference>
<comment type="catalytic activity">
    <reaction evidence="1">
        <text>Random hydrolysis of (1-&gt;4)-beta-D-mannosidic linkages in mannans, galactomannans and glucomannans.</text>
        <dbReference type="EC" id="3.2.1.78"/>
    </reaction>
</comment>
<dbReference type="InterPro" id="IPR045053">
    <property type="entry name" value="MAN-like"/>
</dbReference>
<organism evidence="11 12">
    <name type="scientific">Spizellomyces punctatus (strain DAOM BR117)</name>
    <dbReference type="NCBI Taxonomy" id="645134"/>
    <lineage>
        <taxon>Eukaryota</taxon>
        <taxon>Fungi</taxon>
        <taxon>Fungi incertae sedis</taxon>
        <taxon>Chytridiomycota</taxon>
        <taxon>Chytridiomycota incertae sedis</taxon>
        <taxon>Chytridiomycetes</taxon>
        <taxon>Spizellomycetales</taxon>
        <taxon>Spizellomycetaceae</taxon>
        <taxon>Spizellomyces</taxon>
    </lineage>
</organism>
<dbReference type="Gene3D" id="2.60.40.10">
    <property type="entry name" value="Immunoglobulins"/>
    <property type="match status" value="1"/>
</dbReference>
<reference evidence="11 12" key="1">
    <citation type="submission" date="2009-08" db="EMBL/GenBank/DDBJ databases">
        <title>The Genome Sequence of Spizellomyces punctatus strain DAOM BR117.</title>
        <authorList>
            <consortium name="The Broad Institute Genome Sequencing Platform"/>
            <person name="Russ C."/>
            <person name="Cuomo C."/>
            <person name="Shea T."/>
            <person name="Young S.K."/>
            <person name="Zeng Q."/>
            <person name="Koehrsen M."/>
            <person name="Haas B."/>
            <person name="Borodovsky M."/>
            <person name="Guigo R."/>
            <person name="Alvarado L."/>
            <person name="Berlin A."/>
            <person name="Bochicchio J."/>
            <person name="Borenstein D."/>
            <person name="Chapman S."/>
            <person name="Chen Z."/>
            <person name="Engels R."/>
            <person name="Freedman E."/>
            <person name="Gellesch M."/>
            <person name="Goldberg J."/>
            <person name="Griggs A."/>
            <person name="Gujja S."/>
            <person name="Heiman D."/>
            <person name="Hepburn T."/>
            <person name="Howarth C."/>
            <person name="Jen D."/>
            <person name="Larson L."/>
            <person name="Lewis B."/>
            <person name="Mehta T."/>
            <person name="Park D."/>
            <person name="Pearson M."/>
            <person name="Roberts A."/>
            <person name="Saif S."/>
            <person name="Shenoy N."/>
            <person name="Sisk P."/>
            <person name="Stolte C."/>
            <person name="Sykes S."/>
            <person name="Thomson T."/>
            <person name="Walk T."/>
            <person name="White J."/>
            <person name="Yandava C."/>
            <person name="Burger G."/>
            <person name="Gray M.W."/>
            <person name="Holland P.W.H."/>
            <person name="King N."/>
            <person name="Lang F.B.F."/>
            <person name="Roger A.J."/>
            <person name="Ruiz-Trillo I."/>
            <person name="Lander E."/>
            <person name="Nusbaum C."/>
        </authorList>
    </citation>
    <scope>NUCLEOTIDE SEQUENCE [LARGE SCALE GENOMIC DNA]</scope>
    <source>
        <strain evidence="11 12">DAOM BR117</strain>
    </source>
</reference>
<comment type="subcellular location">
    <subcellularLocation>
        <location evidence="2">Secreted</location>
    </subcellularLocation>
</comment>
<dbReference type="VEuPathDB" id="FungiDB:SPPG_06394"/>
<dbReference type="GO" id="GO:0046355">
    <property type="term" value="P:mannan catabolic process"/>
    <property type="evidence" value="ECO:0007669"/>
    <property type="project" value="UniProtKB-ARBA"/>
</dbReference>
<keyword evidence="9" id="KW-1133">Transmembrane helix</keyword>
<dbReference type="PANTHER" id="PTHR31451:SF39">
    <property type="entry name" value="MANNAN ENDO-1,4-BETA-MANNOSIDASE 1"/>
    <property type="match status" value="1"/>
</dbReference>
<dbReference type="GO" id="GO:0005576">
    <property type="term" value="C:extracellular region"/>
    <property type="evidence" value="ECO:0007669"/>
    <property type="project" value="UniProtKB-SubCell"/>
</dbReference>
<dbReference type="Proteomes" id="UP000053201">
    <property type="component" value="Unassembled WGS sequence"/>
</dbReference>
<dbReference type="PROSITE" id="PS50853">
    <property type="entry name" value="FN3"/>
    <property type="match status" value="1"/>
</dbReference>
<evidence type="ECO:0000256" key="4">
    <source>
        <dbReference type="ARBA" id="ARBA00012706"/>
    </source>
</evidence>
<dbReference type="RefSeq" id="XP_016606756.1">
    <property type="nucleotide sequence ID" value="XM_016754607.1"/>
</dbReference>
<dbReference type="InterPro" id="IPR017853">
    <property type="entry name" value="GH"/>
</dbReference>
<evidence type="ECO:0000256" key="8">
    <source>
        <dbReference type="ARBA" id="ARBA00023295"/>
    </source>
</evidence>
<feature type="transmembrane region" description="Helical" evidence="9">
    <location>
        <begin position="255"/>
        <end position="276"/>
    </location>
</feature>
<name>A0A0L0HCM7_SPIPD</name>
<keyword evidence="9" id="KW-0472">Membrane</keyword>
<dbReference type="SUPFAM" id="SSF51445">
    <property type="entry name" value="(Trans)glycosidases"/>
    <property type="match status" value="1"/>
</dbReference>
<dbReference type="STRING" id="645134.A0A0L0HCM7"/>
<dbReference type="AlphaFoldDB" id="A0A0L0HCM7"/>
<dbReference type="InterPro" id="IPR003961">
    <property type="entry name" value="FN3_dom"/>
</dbReference>
<dbReference type="Gene3D" id="3.20.20.80">
    <property type="entry name" value="Glycosidases"/>
    <property type="match status" value="1"/>
</dbReference>
<evidence type="ECO:0000313" key="11">
    <source>
        <dbReference type="EMBL" id="KNC98716.1"/>
    </source>
</evidence>
<dbReference type="Pfam" id="PF26410">
    <property type="entry name" value="GH5_mannosidase"/>
    <property type="match status" value="1"/>
</dbReference>
<evidence type="ECO:0000256" key="1">
    <source>
        <dbReference type="ARBA" id="ARBA00001678"/>
    </source>
</evidence>
<protein>
    <recommendedName>
        <fullName evidence="4">mannan endo-1,4-beta-mannosidase</fullName>
        <ecNumber evidence="4">3.2.1.78</ecNumber>
    </recommendedName>
</protein>
<dbReference type="InParanoid" id="A0A0L0HCM7"/>
<gene>
    <name evidence="11" type="ORF">SPPG_06394</name>
</gene>
<evidence type="ECO:0000259" key="10">
    <source>
        <dbReference type="PROSITE" id="PS50853"/>
    </source>
</evidence>
<accession>A0A0L0HCM7</accession>
<dbReference type="GO" id="GO:0016985">
    <property type="term" value="F:mannan endo-1,4-beta-mannosidase activity"/>
    <property type="evidence" value="ECO:0007669"/>
    <property type="project" value="UniProtKB-EC"/>
</dbReference>
<evidence type="ECO:0000256" key="5">
    <source>
        <dbReference type="ARBA" id="ARBA00022525"/>
    </source>
</evidence>
<keyword evidence="7" id="KW-0378">Hydrolase</keyword>
<evidence type="ECO:0000256" key="9">
    <source>
        <dbReference type="SAM" id="Phobius"/>
    </source>
</evidence>
<keyword evidence="5" id="KW-0964">Secreted</keyword>
<dbReference type="InterPro" id="IPR013783">
    <property type="entry name" value="Ig-like_fold"/>
</dbReference>
<dbReference type="InterPro" id="IPR001547">
    <property type="entry name" value="Glyco_hydro_5"/>
</dbReference>
<evidence type="ECO:0000256" key="6">
    <source>
        <dbReference type="ARBA" id="ARBA00022729"/>
    </source>
</evidence>
<proteinExistence type="inferred from homology"/>
<dbReference type="SUPFAM" id="SSF49265">
    <property type="entry name" value="Fibronectin type III"/>
    <property type="match status" value="1"/>
</dbReference>
<keyword evidence="12" id="KW-1185">Reference proteome</keyword>
<feature type="domain" description="Fibronectin type-III" evidence="10">
    <location>
        <begin position="450"/>
        <end position="537"/>
    </location>
</feature>
<evidence type="ECO:0000256" key="2">
    <source>
        <dbReference type="ARBA" id="ARBA00004613"/>
    </source>
</evidence>
<comment type="similarity">
    <text evidence="3">Belongs to the glycosyl hydrolase 5 (cellulase A) family.</text>
</comment>
<keyword evidence="6" id="KW-0732">Signal</keyword>
<dbReference type="OMA" id="DGGFYWH"/>
<dbReference type="eggNOG" id="ENOG502QQFD">
    <property type="taxonomic scope" value="Eukaryota"/>
</dbReference>
<keyword evidence="8" id="KW-0326">Glycosidase</keyword>
<dbReference type="GeneID" id="27689703"/>